<dbReference type="Proteomes" id="UP000054018">
    <property type="component" value="Unassembled WGS sequence"/>
</dbReference>
<organism evidence="2 3">
    <name type="scientific">Pisolithus microcarpus 441</name>
    <dbReference type="NCBI Taxonomy" id="765257"/>
    <lineage>
        <taxon>Eukaryota</taxon>
        <taxon>Fungi</taxon>
        <taxon>Dikarya</taxon>
        <taxon>Basidiomycota</taxon>
        <taxon>Agaricomycotina</taxon>
        <taxon>Agaricomycetes</taxon>
        <taxon>Agaricomycetidae</taxon>
        <taxon>Boletales</taxon>
        <taxon>Sclerodermatineae</taxon>
        <taxon>Pisolithaceae</taxon>
        <taxon>Pisolithus</taxon>
    </lineage>
</organism>
<dbReference type="AlphaFoldDB" id="A0A0C9YZY1"/>
<name>A0A0C9YZY1_9AGAM</name>
<reference evidence="2 3" key="1">
    <citation type="submission" date="2014-04" db="EMBL/GenBank/DDBJ databases">
        <authorList>
            <consortium name="DOE Joint Genome Institute"/>
            <person name="Kuo A."/>
            <person name="Kohler A."/>
            <person name="Costa M.D."/>
            <person name="Nagy L.G."/>
            <person name="Floudas D."/>
            <person name="Copeland A."/>
            <person name="Barry K.W."/>
            <person name="Cichocki N."/>
            <person name="Veneault-Fourrey C."/>
            <person name="LaButti K."/>
            <person name="Lindquist E.A."/>
            <person name="Lipzen A."/>
            <person name="Lundell T."/>
            <person name="Morin E."/>
            <person name="Murat C."/>
            <person name="Sun H."/>
            <person name="Tunlid A."/>
            <person name="Henrissat B."/>
            <person name="Grigoriev I.V."/>
            <person name="Hibbett D.S."/>
            <person name="Martin F."/>
            <person name="Nordberg H.P."/>
            <person name="Cantor M.N."/>
            <person name="Hua S.X."/>
        </authorList>
    </citation>
    <scope>NUCLEOTIDE SEQUENCE [LARGE SCALE GENOMIC DNA]</scope>
    <source>
        <strain evidence="2 3">441</strain>
    </source>
</reference>
<sequence>MTSPVSRLSRVYDTSSSGTRPGNRVKVRVFVTLNASMVDTVLSHSGLTVEVNIELVL</sequence>
<keyword evidence="3" id="KW-1185">Reference proteome</keyword>
<protein>
    <submittedName>
        <fullName evidence="2">Uncharacterized protein</fullName>
    </submittedName>
</protein>
<feature type="compositionally biased region" description="Polar residues" evidence="1">
    <location>
        <begin position="1"/>
        <end position="20"/>
    </location>
</feature>
<feature type="region of interest" description="Disordered" evidence="1">
    <location>
        <begin position="1"/>
        <end position="22"/>
    </location>
</feature>
<dbReference type="HOGENOM" id="CLU_2997315_0_0_1"/>
<accession>A0A0C9YZY1</accession>
<proteinExistence type="predicted"/>
<evidence type="ECO:0000313" key="3">
    <source>
        <dbReference type="Proteomes" id="UP000054018"/>
    </source>
</evidence>
<dbReference type="EMBL" id="KN833686">
    <property type="protein sequence ID" value="KIK30780.1"/>
    <property type="molecule type" value="Genomic_DNA"/>
</dbReference>
<gene>
    <name evidence="2" type="ORF">PISMIDRAFT_670918</name>
</gene>
<evidence type="ECO:0000313" key="2">
    <source>
        <dbReference type="EMBL" id="KIK30780.1"/>
    </source>
</evidence>
<evidence type="ECO:0000256" key="1">
    <source>
        <dbReference type="SAM" id="MobiDB-lite"/>
    </source>
</evidence>
<reference evidence="3" key="2">
    <citation type="submission" date="2015-01" db="EMBL/GenBank/DDBJ databases">
        <title>Evolutionary Origins and Diversification of the Mycorrhizal Mutualists.</title>
        <authorList>
            <consortium name="DOE Joint Genome Institute"/>
            <consortium name="Mycorrhizal Genomics Consortium"/>
            <person name="Kohler A."/>
            <person name="Kuo A."/>
            <person name="Nagy L.G."/>
            <person name="Floudas D."/>
            <person name="Copeland A."/>
            <person name="Barry K.W."/>
            <person name="Cichocki N."/>
            <person name="Veneault-Fourrey C."/>
            <person name="LaButti K."/>
            <person name="Lindquist E.A."/>
            <person name="Lipzen A."/>
            <person name="Lundell T."/>
            <person name="Morin E."/>
            <person name="Murat C."/>
            <person name="Riley R."/>
            <person name="Ohm R."/>
            <person name="Sun H."/>
            <person name="Tunlid A."/>
            <person name="Henrissat B."/>
            <person name="Grigoriev I.V."/>
            <person name="Hibbett D.S."/>
            <person name="Martin F."/>
        </authorList>
    </citation>
    <scope>NUCLEOTIDE SEQUENCE [LARGE SCALE GENOMIC DNA]</scope>
    <source>
        <strain evidence="3">441</strain>
    </source>
</reference>